<feature type="region of interest" description="Disordered" evidence="2">
    <location>
        <begin position="135"/>
        <end position="174"/>
    </location>
</feature>
<protein>
    <recommendedName>
        <fullName evidence="5">Coiled-coil domain-containing protein 106</fullName>
    </recommendedName>
</protein>
<dbReference type="PANTHER" id="PTHR16477">
    <property type="entry name" value="COILED-COIL DOMAIN-CONTAINING PROTEIN 106"/>
    <property type="match status" value="1"/>
</dbReference>
<comment type="caution">
    <text evidence="3">The sequence shown here is derived from an EMBL/GenBank/DDBJ whole genome shotgun (WGS) entry which is preliminary data.</text>
</comment>
<dbReference type="AlphaFoldDB" id="A0AAW0N1T6"/>
<dbReference type="EMBL" id="JBBPFD010000019">
    <property type="protein sequence ID" value="KAK7886330.1"/>
    <property type="molecule type" value="Genomic_DNA"/>
</dbReference>
<feature type="compositionally biased region" description="Basic and acidic residues" evidence="2">
    <location>
        <begin position="139"/>
        <end position="153"/>
    </location>
</feature>
<feature type="region of interest" description="Disordered" evidence="2">
    <location>
        <begin position="1"/>
        <end position="22"/>
    </location>
</feature>
<organism evidence="3 4">
    <name type="scientific">Mugilogobius chulae</name>
    <name type="common">yellowstripe goby</name>
    <dbReference type="NCBI Taxonomy" id="88201"/>
    <lineage>
        <taxon>Eukaryota</taxon>
        <taxon>Metazoa</taxon>
        <taxon>Chordata</taxon>
        <taxon>Craniata</taxon>
        <taxon>Vertebrata</taxon>
        <taxon>Euteleostomi</taxon>
        <taxon>Actinopterygii</taxon>
        <taxon>Neopterygii</taxon>
        <taxon>Teleostei</taxon>
        <taxon>Neoteleostei</taxon>
        <taxon>Acanthomorphata</taxon>
        <taxon>Gobiaria</taxon>
        <taxon>Gobiiformes</taxon>
        <taxon>Gobioidei</taxon>
        <taxon>Gobiidae</taxon>
        <taxon>Gobionellinae</taxon>
        <taxon>Mugilogobius</taxon>
    </lineage>
</organism>
<dbReference type="Proteomes" id="UP001460270">
    <property type="component" value="Unassembled WGS sequence"/>
</dbReference>
<keyword evidence="4" id="KW-1185">Reference proteome</keyword>
<feature type="region of interest" description="Disordered" evidence="2">
    <location>
        <begin position="204"/>
        <end position="226"/>
    </location>
</feature>
<dbReference type="Pfam" id="PF15794">
    <property type="entry name" value="CCDC106"/>
    <property type="match status" value="2"/>
</dbReference>
<dbReference type="GO" id="GO:0005654">
    <property type="term" value="C:nucleoplasm"/>
    <property type="evidence" value="ECO:0007669"/>
    <property type="project" value="TreeGrafter"/>
</dbReference>
<sequence>MENGNRTDNPTSASKEHSNSLTMQVPKIEASFSIPYEDSNFEQPFFSDNEQSFEEAPSVGPSPVSNSYILITNLRTQLQISLEKNSWLQKRIEDLEEERDFLRCQLDRFISSTKNAEPDQNQRLYSNGYDSGRYTWRGRKNDERPMEQQKTDSQHFQTRQFIPRRPGPASIMGSKNHVANQLTNQLASMNALFNSQSQALLQGQSSSSATSGGSSANISNTRPSIVGHSSVTDSISLLGESSKYLDQDGFVEEEELIAGEDMIPDDINFSQPQLMKKRRVMRSGRERQRVKDAAGVLFRYKKILLTYQRLKNMTKAFEIHGVDRNTVASTTPIAELLLVAPEKLAEVGEFDSSKEKLLDYARRCYAALDEETLCRVQALKKNNLLLPISYRFRN</sequence>
<accession>A0AAW0N1T6</accession>
<dbReference type="PANTHER" id="PTHR16477:SF3">
    <property type="entry name" value="COILED-COIL DOMAIN CONTAINING 106B ISOFORM 1-RELATED"/>
    <property type="match status" value="1"/>
</dbReference>
<evidence type="ECO:0000313" key="3">
    <source>
        <dbReference type="EMBL" id="KAK7886330.1"/>
    </source>
</evidence>
<feature type="coiled-coil region" evidence="1">
    <location>
        <begin position="78"/>
        <end position="112"/>
    </location>
</feature>
<keyword evidence="1" id="KW-0175">Coiled coil</keyword>
<feature type="compositionally biased region" description="Low complexity" evidence="2">
    <location>
        <begin position="204"/>
        <end position="216"/>
    </location>
</feature>
<name>A0AAW0N1T6_9GOBI</name>
<evidence type="ECO:0000256" key="2">
    <source>
        <dbReference type="SAM" id="MobiDB-lite"/>
    </source>
</evidence>
<dbReference type="InterPro" id="IPR031591">
    <property type="entry name" value="CCDC106"/>
</dbReference>
<gene>
    <name evidence="3" type="ORF">WMY93_025951</name>
</gene>
<proteinExistence type="predicted"/>
<evidence type="ECO:0000313" key="4">
    <source>
        <dbReference type="Proteomes" id="UP001460270"/>
    </source>
</evidence>
<feature type="compositionally biased region" description="Polar residues" evidence="2">
    <location>
        <begin position="217"/>
        <end position="226"/>
    </location>
</feature>
<reference evidence="4" key="1">
    <citation type="submission" date="2024-04" db="EMBL/GenBank/DDBJ databases">
        <title>Salinicola lusitanus LLJ914,a marine bacterium isolated from the Okinawa Trough.</title>
        <authorList>
            <person name="Li J."/>
        </authorList>
    </citation>
    <scope>NUCLEOTIDE SEQUENCE [LARGE SCALE GENOMIC DNA]</scope>
</reference>
<evidence type="ECO:0008006" key="5">
    <source>
        <dbReference type="Google" id="ProtNLM"/>
    </source>
</evidence>
<evidence type="ECO:0000256" key="1">
    <source>
        <dbReference type="SAM" id="Coils"/>
    </source>
</evidence>